<dbReference type="Proteomes" id="UP001443914">
    <property type="component" value="Unassembled WGS sequence"/>
</dbReference>
<dbReference type="EMBL" id="JBDFQZ010000006">
    <property type="protein sequence ID" value="KAK9713855.1"/>
    <property type="molecule type" value="Genomic_DNA"/>
</dbReference>
<accession>A0AAW1K9C3</accession>
<reference evidence="1" key="1">
    <citation type="submission" date="2024-03" db="EMBL/GenBank/DDBJ databases">
        <title>WGS assembly of Saponaria officinalis var. Norfolk2.</title>
        <authorList>
            <person name="Jenkins J."/>
            <person name="Shu S."/>
            <person name="Grimwood J."/>
            <person name="Barry K."/>
            <person name="Goodstein D."/>
            <person name="Schmutz J."/>
            <person name="Leebens-Mack J."/>
            <person name="Osbourn A."/>
        </authorList>
    </citation>
    <scope>NUCLEOTIDE SEQUENCE [LARGE SCALE GENOMIC DNA]</scope>
    <source>
        <strain evidence="1">JIC</strain>
    </source>
</reference>
<comment type="caution">
    <text evidence="1">The sequence shown here is derived from an EMBL/GenBank/DDBJ whole genome shotgun (WGS) entry which is preliminary data.</text>
</comment>
<dbReference type="AlphaFoldDB" id="A0AAW1K9C3"/>
<organism evidence="1 2">
    <name type="scientific">Saponaria officinalis</name>
    <name type="common">Common soapwort</name>
    <name type="synonym">Lychnis saponaria</name>
    <dbReference type="NCBI Taxonomy" id="3572"/>
    <lineage>
        <taxon>Eukaryota</taxon>
        <taxon>Viridiplantae</taxon>
        <taxon>Streptophyta</taxon>
        <taxon>Embryophyta</taxon>
        <taxon>Tracheophyta</taxon>
        <taxon>Spermatophyta</taxon>
        <taxon>Magnoliopsida</taxon>
        <taxon>eudicotyledons</taxon>
        <taxon>Gunneridae</taxon>
        <taxon>Pentapetalae</taxon>
        <taxon>Caryophyllales</taxon>
        <taxon>Caryophyllaceae</taxon>
        <taxon>Caryophylleae</taxon>
        <taxon>Saponaria</taxon>
    </lineage>
</organism>
<proteinExistence type="predicted"/>
<evidence type="ECO:0000313" key="1">
    <source>
        <dbReference type="EMBL" id="KAK9713855.1"/>
    </source>
</evidence>
<name>A0AAW1K9C3_SAPOF</name>
<sequence>MITITSDYRRHYRHLISPPLPVTVLFLSRFSLVDATSSVNTSALCVRVLRRVLAPTLFWPSYSLRNSYLLLGSSLFFFNLGPLIRVEWGSEMSFCALLAQAVR</sequence>
<evidence type="ECO:0000313" key="2">
    <source>
        <dbReference type="Proteomes" id="UP001443914"/>
    </source>
</evidence>
<protein>
    <submittedName>
        <fullName evidence="1">Uncharacterized protein</fullName>
    </submittedName>
</protein>
<keyword evidence="2" id="KW-1185">Reference proteome</keyword>
<gene>
    <name evidence="1" type="ORF">RND81_06G055000</name>
</gene>